<accession>A2G1C3</accession>
<evidence type="ECO:0000256" key="2">
    <source>
        <dbReference type="ARBA" id="ARBA00023043"/>
    </source>
</evidence>
<reference evidence="5" key="1">
    <citation type="submission" date="2006-10" db="EMBL/GenBank/DDBJ databases">
        <authorList>
            <person name="Amadeo P."/>
            <person name="Zhao Q."/>
            <person name="Wortman J."/>
            <person name="Fraser-Liggett C."/>
            <person name="Carlton J."/>
        </authorList>
    </citation>
    <scope>NUCLEOTIDE SEQUENCE</scope>
    <source>
        <strain evidence="5">G3</strain>
    </source>
</reference>
<dbReference type="VEuPathDB" id="TrichDB:TVAG_397460"/>
<organism evidence="5 6">
    <name type="scientific">Trichomonas vaginalis (strain ATCC PRA-98 / G3)</name>
    <dbReference type="NCBI Taxonomy" id="412133"/>
    <lineage>
        <taxon>Eukaryota</taxon>
        <taxon>Metamonada</taxon>
        <taxon>Parabasalia</taxon>
        <taxon>Trichomonadida</taxon>
        <taxon>Trichomonadidae</taxon>
        <taxon>Trichomonas</taxon>
    </lineage>
</organism>
<evidence type="ECO:0000256" key="1">
    <source>
        <dbReference type="ARBA" id="ARBA00022737"/>
    </source>
</evidence>
<dbReference type="RefSeq" id="XP_001301969.1">
    <property type="nucleotide sequence ID" value="XM_001301968.1"/>
</dbReference>
<dbReference type="Gene3D" id="1.25.40.20">
    <property type="entry name" value="Ankyrin repeat-containing domain"/>
    <property type="match status" value="1"/>
</dbReference>
<evidence type="ECO:0000256" key="4">
    <source>
        <dbReference type="SAM" id="Coils"/>
    </source>
</evidence>
<dbReference type="InParanoid" id="A2G1C3"/>
<keyword evidence="1" id="KW-0677">Repeat</keyword>
<dbReference type="InterPro" id="IPR002110">
    <property type="entry name" value="Ankyrin_rpt"/>
</dbReference>
<dbReference type="PROSITE" id="PS50088">
    <property type="entry name" value="ANK_REPEAT"/>
    <property type="match status" value="1"/>
</dbReference>
<dbReference type="PANTHER" id="PTHR24198">
    <property type="entry name" value="ANKYRIN REPEAT AND PROTEIN KINASE DOMAIN-CONTAINING PROTEIN"/>
    <property type="match status" value="1"/>
</dbReference>
<dbReference type="KEGG" id="tva:4746706"/>
<dbReference type="SMR" id="A2G1C3"/>
<dbReference type="STRING" id="5722.A2G1C3"/>
<gene>
    <name evidence="5" type="ORF">TVAG_397460</name>
</gene>
<dbReference type="SUPFAM" id="SSF48403">
    <property type="entry name" value="Ankyrin repeat"/>
    <property type="match status" value="1"/>
</dbReference>
<dbReference type="InterPro" id="IPR036770">
    <property type="entry name" value="Ankyrin_rpt-contain_sf"/>
</dbReference>
<dbReference type="Proteomes" id="UP000001542">
    <property type="component" value="Unassembled WGS sequence"/>
</dbReference>
<name>A2G1C3_TRIV3</name>
<reference evidence="5" key="2">
    <citation type="journal article" date="2007" name="Science">
        <title>Draft genome sequence of the sexually transmitted pathogen Trichomonas vaginalis.</title>
        <authorList>
            <person name="Carlton J.M."/>
            <person name="Hirt R.P."/>
            <person name="Silva J.C."/>
            <person name="Delcher A.L."/>
            <person name="Schatz M."/>
            <person name="Zhao Q."/>
            <person name="Wortman J.R."/>
            <person name="Bidwell S.L."/>
            <person name="Alsmark U.C.M."/>
            <person name="Besteiro S."/>
            <person name="Sicheritz-Ponten T."/>
            <person name="Noel C.J."/>
            <person name="Dacks J.B."/>
            <person name="Foster P.G."/>
            <person name="Simillion C."/>
            <person name="Van de Peer Y."/>
            <person name="Miranda-Saavedra D."/>
            <person name="Barton G.J."/>
            <person name="Westrop G.D."/>
            <person name="Mueller S."/>
            <person name="Dessi D."/>
            <person name="Fiori P.L."/>
            <person name="Ren Q."/>
            <person name="Paulsen I."/>
            <person name="Zhang H."/>
            <person name="Bastida-Corcuera F.D."/>
            <person name="Simoes-Barbosa A."/>
            <person name="Brown M.T."/>
            <person name="Hayes R.D."/>
            <person name="Mukherjee M."/>
            <person name="Okumura C.Y."/>
            <person name="Schneider R."/>
            <person name="Smith A.J."/>
            <person name="Vanacova S."/>
            <person name="Villalvazo M."/>
            <person name="Haas B.J."/>
            <person name="Pertea M."/>
            <person name="Feldblyum T.V."/>
            <person name="Utterback T.R."/>
            <person name="Shu C.L."/>
            <person name="Osoegawa K."/>
            <person name="de Jong P.J."/>
            <person name="Hrdy I."/>
            <person name="Horvathova L."/>
            <person name="Zubacova Z."/>
            <person name="Dolezal P."/>
            <person name="Malik S.B."/>
            <person name="Logsdon J.M. Jr."/>
            <person name="Henze K."/>
            <person name="Gupta A."/>
            <person name="Wang C.C."/>
            <person name="Dunne R.L."/>
            <person name="Upcroft J.A."/>
            <person name="Upcroft P."/>
            <person name="White O."/>
            <person name="Salzberg S.L."/>
            <person name="Tang P."/>
            <person name="Chiu C.-H."/>
            <person name="Lee Y.-S."/>
            <person name="Embley T.M."/>
            <person name="Coombs G.H."/>
            <person name="Mottram J.C."/>
            <person name="Tachezy J."/>
            <person name="Fraser-Liggett C.M."/>
            <person name="Johnson P.J."/>
        </authorList>
    </citation>
    <scope>NUCLEOTIDE SEQUENCE [LARGE SCALE GENOMIC DNA]</scope>
    <source>
        <strain evidence="5">G3</strain>
    </source>
</reference>
<feature type="coiled-coil region" evidence="4">
    <location>
        <begin position="104"/>
        <end position="238"/>
    </location>
</feature>
<keyword evidence="6" id="KW-1185">Reference proteome</keyword>
<dbReference type="AlphaFoldDB" id="A2G1C3"/>
<evidence type="ECO:0000256" key="3">
    <source>
        <dbReference type="PROSITE-ProRule" id="PRU00023"/>
    </source>
</evidence>
<protein>
    <submittedName>
        <fullName evidence="5">Uncharacterized protein</fullName>
    </submittedName>
</protein>
<keyword evidence="2 3" id="KW-0040">ANK repeat</keyword>
<dbReference type="VEuPathDB" id="TrichDB:TVAGG3_0760410"/>
<feature type="repeat" description="ANK" evidence="3">
    <location>
        <begin position="383"/>
        <end position="403"/>
    </location>
</feature>
<dbReference type="EMBL" id="DS114240">
    <property type="protein sequence ID" value="EAX89039.1"/>
    <property type="molecule type" value="Genomic_DNA"/>
</dbReference>
<dbReference type="PROSITE" id="PS50297">
    <property type="entry name" value="ANK_REP_REGION"/>
    <property type="match status" value="1"/>
</dbReference>
<dbReference type="Pfam" id="PF12796">
    <property type="entry name" value="Ank_2"/>
    <property type="match status" value="1"/>
</dbReference>
<dbReference type="SMART" id="SM00248">
    <property type="entry name" value="ANK"/>
    <property type="match status" value="2"/>
</dbReference>
<proteinExistence type="predicted"/>
<sequence>MSNTVVYSDYGKHFMEYVDDDMLYTAIEHNDIKQILNFTTIKIDDLEKFIFGYNKHHNNIETLEALLNISGFEFGDDINRVLCFLNSLSKILSTPFFSQLSSYFKNVTIQNSELKSNINKLNETIQNLKNEHMKLIDSINCKQDKDNFDKLNEAIQNLQNEQTNLINTILSKQNNQESIDKLNETVTSIQNEQKQMFQSIILSKKVNDETIEKLTIQMNSLEKRQGELKNSINNKQDNQGTLRKQTNQRSIIENKQNEPEKQTKQLTQQISTSIANQQSITVNKTNGNPNSTKSNKFISSLLMIPKTYDNVSSIYFIIKSAALENNTETIEFALNNGYLDTFQSKYWNSDYENILCYATKENDVKTVKALVDYGVNPNITSENGRTALHIACKNQDIQLIQILAPVSNLSAIDSSDYTPLMLAITSSGYFDSDQIGIENSFKSKEKSVFTITSSEAIKTLLLNSISK</sequence>
<evidence type="ECO:0000313" key="5">
    <source>
        <dbReference type="EMBL" id="EAX89039.1"/>
    </source>
</evidence>
<evidence type="ECO:0000313" key="6">
    <source>
        <dbReference type="Proteomes" id="UP000001542"/>
    </source>
</evidence>
<dbReference type="PANTHER" id="PTHR24198:SF165">
    <property type="entry name" value="ANKYRIN REPEAT-CONTAINING PROTEIN-RELATED"/>
    <property type="match status" value="1"/>
</dbReference>
<keyword evidence="4" id="KW-0175">Coiled coil</keyword>